<sequence length="535" mass="61963">MTQKLVKRITKIEPVSSIMLPEQATVKRVCAYCRVSTGSAEQKNSFEAQVNYYNRLISEKEGWAFAGVYADEARTGMKMAHREDFQQMMQDCRMGKIDLILTKSATRFARNTVDSIKAIRELKALGIGVYFEKERINTLSEKSEQMITILSSIAQGESESISTNSKWSAVRRFKNGTFIISSPPYGYENNEDGELIINQEERQTVRRIFDEYLGGKGSYAITRELEQDGIPTIRGAKEWQESVVKGILKNCAYEGDLLLQKTYTTEVVPFMRKTNRGELPQYLITDDHEPIITREEAEAVRQIYKYRREKQCVDDVRVYQNRYAFSSRIVCGECGTNFLRQKIYIGKPYEKIQWCCHQHIKDSKKCGQKAIRQDILQEAFVRLWNRLASNYEEILIPMLAALKAIPGNPEQDREIKQTEYEIQELKKQSHRLSKILTEGGMSSAIFIEKQNQLDAQLGAAQRKLRQLQNQKVFEREISQTEYLVTIFRNRPPIVEAYDEELFLLIIDKVIVRPERQMVFRLKNGLELQENGREAG</sequence>
<name>A0A6N3I5G4_9FIRM</name>
<dbReference type="InterPro" id="IPR050639">
    <property type="entry name" value="SSR_resolvase"/>
</dbReference>
<dbReference type="InterPro" id="IPR036162">
    <property type="entry name" value="Resolvase-like_N_sf"/>
</dbReference>
<dbReference type="SMART" id="SM00857">
    <property type="entry name" value="Resolvase"/>
    <property type="match status" value="1"/>
</dbReference>
<dbReference type="InterPro" id="IPR006119">
    <property type="entry name" value="Resolv_N"/>
</dbReference>
<proteinExistence type="predicted"/>
<dbReference type="PANTHER" id="PTHR30461:SF23">
    <property type="entry name" value="DNA RECOMBINASE-RELATED"/>
    <property type="match status" value="1"/>
</dbReference>
<dbReference type="InterPro" id="IPR025827">
    <property type="entry name" value="Zn_ribbon_recom_dom"/>
</dbReference>
<dbReference type="GO" id="GO:0000150">
    <property type="term" value="F:DNA strand exchange activity"/>
    <property type="evidence" value="ECO:0007669"/>
    <property type="project" value="InterPro"/>
</dbReference>
<organism evidence="4">
    <name type="scientific">Hungatella hathewayi</name>
    <dbReference type="NCBI Taxonomy" id="154046"/>
    <lineage>
        <taxon>Bacteria</taxon>
        <taxon>Bacillati</taxon>
        <taxon>Bacillota</taxon>
        <taxon>Clostridia</taxon>
        <taxon>Lachnospirales</taxon>
        <taxon>Lachnospiraceae</taxon>
        <taxon>Hungatella</taxon>
    </lineage>
</organism>
<reference evidence="4" key="1">
    <citation type="submission" date="2019-11" db="EMBL/GenBank/DDBJ databases">
        <authorList>
            <person name="Feng L."/>
        </authorList>
    </citation>
    <scope>NUCLEOTIDE SEQUENCE</scope>
    <source>
        <strain evidence="4">ChathewayiLFYP18</strain>
    </source>
</reference>
<evidence type="ECO:0000259" key="2">
    <source>
        <dbReference type="PROSITE" id="PS51736"/>
    </source>
</evidence>
<dbReference type="RefSeq" id="WP_156834250.1">
    <property type="nucleotide sequence ID" value="NZ_CACRUH010000084.1"/>
</dbReference>
<dbReference type="Gene3D" id="3.40.50.1390">
    <property type="entry name" value="Resolvase, N-terminal catalytic domain"/>
    <property type="match status" value="1"/>
</dbReference>
<feature type="domain" description="Resolvase/invertase-type recombinase catalytic" evidence="2">
    <location>
        <begin position="28"/>
        <end position="176"/>
    </location>
</feature>
<feature type="domain" description="Recombinase" evidence="3">
    <location>
        <begin position="184"/>
        <end position="310"/>
    </location>
</feature>
<dbReference type="GO" id="GO:0003677">
    <property type="term" value="F:DNA binding"/>
    <property type="evidence" value="ECO:0007669"/>
    <property type="project" value="InterPro"/>
</dbReference>
<evidence type="ECO:0000259" key="3">
    <source>
        <dbReference type="PROSITE" id="PS51737"/>
    </source>
</evidence>
<gene>
    <name evidence="4" type="primary">tnpR_1</name>
    <name evidence="4" type="ORF">CHLFYP18_03746</name>
</gene>
<dbReference type="Pfam" id="PF00239">
    <property type="entry name" value="Resolvase"/>
    <property type="match status" value="1"/>
</dbReference>
<dbReference type="EMBL" id="CACRUH010000084">
    <property type="protein sequence ID" value="VYU82969.1"/>
    <property type="molecule type" value="Genomic_DNA"/>
</dbReference>
<dbReference type="PROSITE" id="PS51737">
    <property type="entry name" value="RECOMBINASE_DNA_BIND"/>
    <property type="match status" value="1"/>
</dbReference>
<protein>
    <submittedName>
        <fullName evidence="4">Transposon gamma-delta resolvase</fullName>
    </submittedName>
</protein>
<keyword evidence="1" id="KW-0175">Coiled coil</keyword>
<dbReference type="InterPro" id="IPR038109">
    <property type="entry name" value="DNA_bind_recomb_sf"/>
</dbReference>
<feature type="coiled-coil region" evidence="1">
    <location>
        <begin position="408"/>
        <end position="470"/>
    </location>
</feature>
<dbReference type="PROSITE" id="PS51736">
    <property type="entry name" value="RECOMBINASES_3"/>
    <property type="match status" value="1"/>
</dbReference>
<evidence type="ECO:0000313" key="4">
    <source>
        <dbReference type="EMBL" id="VYU82969.1"/>
    </source>
</evidence>
<dbReference type="InterPro" id="IPR011109">
    <property type="entry name" value="DNA_bind_recombinase_dom"/>
</dbReference>
<dbReference type="PANTHER" id="PTHR30461">
    <property type="entry name" value="DNA-INVERTASE FROM LAMBDOID PROPHAGE"/>
    <property type="match status" value="1"/>
</dbReference>
<dbReference type="AlphaFoldDB" id="A0A6N3I5G4"/>
<dbReference type="Pfam" id="PF07508">
    <property type="entry name" value="Recombinase"/>
    <property type="match status" value="1"/>
</dbReference>
<accession>A0A6N3I5G4</accession>
<evidence type="ECO:0000256" key="1">
    <source>
        <dbReference type="SAM" id="Coils"/>
    </source>
</evidence>
<dbReference type="Gene3D" id="3.90.1750.20">
    <property type="entry name" value="Putative Large Serine Recombinase, Chain B, Domain 2"/>
    <property type="match status" value="1"/>
</dbReference>
<dbReference type="SUPFAM" id="SSF53041">
    <property type="entry name" value="Resolvase-like"/>
    <property type="match status" value="1"/>
</dbReference>
<dbReference type="Pfam" id="PF13408">
    <property type="entry name" value="Zn_ribbon_recom"/>
    <property type="match status" value="1"/>
</dbReference>
<dbReference type="CDD" id="cd00338">
    <property type="entry name" value="Ser_Recombinase"/>
    <property type="match status" value="1"/>
</dbReference>